<dbReference type="AlphaFoldDB" id="A0A192B1A1"/>
<keyword evidence="1" id="KW-0808">Transferase</keyword>
<accession>A0A192B1A1</accession>
<dbReference type="Proteomes" id="UP000035050">
    <property type="component" value="Chromosome"/>
</dbReference>
<protein>
    <recommendedName>
        <fullName evidence="3">HipA-like C-terminal domain-containing protein</fullName>
    </recommendedName>
</protein>
<evidence type="ECO:0000259" key="3">
    <source>
        <dbReference type="Pfam" id="PF07804"/>
    </source>
</evidence>
<dbReference type="Pfam" id="PF07804">
    <property type="entry name" value="HipA_C"/>
    <property type="match status" value="1"/>
</dbReference>
<evidence type="ECO:0000313" key="5">
    <source>
        <dbReference type="Proteomes" id="UP000035050"/>
    </source>
</evidence>
<dbReference type="OrthoDB" id="8555656at2"/>
<dbReference type="KEGG" id="pox:MB84_31230"/>
<feature type="domain" description="HipA-like C-terminal" evidence="3">
    <location>
        <begin position="33"/>
        <end position="83"/>
    </location>
</feature>
<organism evidence="4 5">
    <name type="scientific">Pandoraea oxalativorans</name>
    <dbReference type="NCBI Taxonomy" id="573737"/>
    <lineage>
        <taxon>Bacteria</taxon>
        <taxon>Pseudomonadati</taxon>
        <taxon>Pseudomonadota</taxon>
        <taxon>Betaproteobacteria</taxon>
        <taxon>Burkholderiales</taxon>
        <taxon>Burkholderiaceae</taxon>
        <taxon>Pandoraea</taxon>
    </lineage>
</organism>
<keyword evidence="2" id="KW-0418">Kinase</keyword>
<sequence length="160" mass="17313">MLSAGAIDDEYFGKRDNWSAFATRCEQARLIPATEATKIHVMAAFSELIGNGDRHFENISLLFNARGGIDRVAPAYDILPMNYAPLGAGVDPDLLPITPRIGAIGARPNVWGKAYCAARAFWERVQQGACPLPIPDEYKDLATANLAVAKDFVVPLVPGN</sequence>
<evidence type="ECO:0000256" key="1">
    <source>
        <dbReference type="ARBA" id="ARBA00022679"/>
    </source>
</evidence>
<dbReference type="InterPro" id="IPR012893">
    <property type="entry name" value="HipA-like_C"/>
</dbReference>
<dbReference type="GO" id="GO:0016301">
    <property type="term" value="F:kinase activity"/>
    <property type="evidence" value="ECO:0007669"/>
    <property type="project" value="UniProtKB-KW"/>
</dbReference>
<dbReference type="Gene3D" id="1.10.1070.20">
    <property type="match status" value="1"/>
</dbReference>
<evidence type="ECO:0000256" key="2">
    <source>
        <dbReference type="ARBA" id="ARBA00022777"/>
    </source>
</evidence>
<dbReference type="EMBL" id="CP011253">
    <property type="protein sequence ID" value="ANJ87186.1"/>
    <property type="molecule type" value="Genomic_DNA"/>
</dbReference>
<gene>
    <name evidence="4" type="ORF">MB84_31230</name>
</gene>
<keyword evidence="5" id="KW-1185">Reference proteome</keyword>
<reference evidence="4" key="1">
    <citation type="submission" date="2016-06" db="EMBL/GenBank/DDBJ databases">
        <title>Pandoraea oxalativorans DSM 23570 Genome Sequencing.</title>
        <authorList>
            <person name="Ee R."/>
            <person name="Lim Y.-L."/>
            <person name="Yong D."/>
            <person name="Yin W.-F."/>
            <person name="Chan K.-G."/>
        </authorList>
    </citation>
    <scope>NUCLEOTIDE SEQUENCE</scope>
    <source>
        <strain evidence="4">DSM 23570</strain>
    </source>
</reference>
<evidence type="ECO:0000313" key="4">
    <source>
        <dbReference type="EMBL" id="ANJ87186.1"/>
    </source>
</evidence>
<name>A0A192B1A1_9BURK</name>
<proteinExistence type="predicted"/>